<reference evidence="2 3" key="1">
    <citation type="journal article" date="2019" name="Sci. Rep.">
        <title>Orb-weaving spider Araneus ventricosus genome elucidates the spidroin gene catalogue.</title>
        <authorList>
            <person name="Kono N."/>
            <person name="Nakamura H."/>
            <person name="Ohtoshi R."/>
            <person name="Moran D.A.P."/>
            <person name="Shinohara A."/>
            <person name="Yoshida Y."/>
            <person name="Fujiwara M."/>
            <person name="Mori M."/>
            <person name="Tomita M."/>
            <person name="Arakawa K."/>
        </authorList>
    </citation>
    <scope>NUCLEOTIDE SEQUENCE [LARGE SCALE GENOMIC DNA]</scope>
</reference>
<feature type="region of interest" description="Disordered" evidence="1">
    <location>
        <begin position="1"/>
        <end position="37"/>
    </location>
</feature>
<feature type="compositionally biased region" description="Polar residues" evidence="1">
    <location>
        <begin position="12"/>
        <end position="24"/>
    </location>
</feature>
<protein>
    <submittedName>
        <fullName evidence="2">Uncharacterized protein</fullName>
    </submittedName>
</protein>
<dbReference type="AlphaFoldDB" id="A0A4Y2VL41"/>
<accession>A0A4Y2VL41</accession>
<proteinExistence type="predicted"/>
<evidence type="ECO:0000313" key="2">
    <source>
        <dbReference type="EMBL" id="GBO25322.1"/>
    </source>
</evidence>
<keyword evidence="3" id="KW-1185">Reference proteome</keyword>
<sequence length="94" mass="10438">MSPLKKKKPVSTGRSVNALPTFSTKMGGGKTSFRTNGIPSRASLAFRRRLQQISKSNKCTALDDDCSKSRKVTNAQPSLRIRTHFTTVMEVYCE</sequence>
<dbReference type="EMBL" id="BGPR01048310">
    <property type="protein sequence ID" value="GBO25322.1"/>
    <property type="molecule type" value="Genomic_DNA"/>
</dbReference>
<dbReference type="Proteomes" id="UP000499080">
    <property type="component" value="Unassembled WGS sequence"/>
</dbReference>
<gene>
    <name evidence="2" type="ORF">AVEN_154005_1</name>
</gene>
<name>A0A4Y2VL41_ARAVE</name>
<evidence type="ECO:0000313" key="3">
    <source>
        <dbReference type="Proteomes" id="UP000499080"/>
    </source>
</evidence>
<organism evidence="2 3">
    <name type="scientific">Araneus ventricosus</name>
    <name type="common">Orbweaver spider</name>
    <name type="synonym">Epeira ventricosa</name>
    <dbReference type="NCBI Taxonomy" id="182803"/>
    <lineage>
        <taxon>Eukaryota</taxon>
        <taxon>Metazoa</taxon>
        <taxon>Ecdysozoa</taxon>
        <taxon>Arthropoda</taxon>
        <taxon>Chelicerata</taxon>
        <taxon>Arachnida</taxon>
        <taxon>Araneae</taxon>
        <taxon>Araneomorphae</taxon>
        <taxon>Entelegynae</taxon>
        <taxon>Araneoidea</taxon>
        <taxon>Araneidae</taxon>
        <taxon>Araneus</taxon>
    </lineage>
</organism>
<evidence type="ECO:0000256" key="1">
    <source>
        <dbReference type="SAM" id="MobiDB-lite"/>
    </source>
</evidence>
<comment type="caution">
    <text evidence="2">The sequence shown here is derived from an EMBL/GenBank/DDBJ whole genome shotgun (WGS) entry which is preliminary data.</text>
</comment>